<evidence type="ECO:0000256" key="10">
    <source>
        <dbReference type="RuleBase" id="RU000611"/>
    </source>
</evidence>
<evidence type="ECO:0000256" key="11">
    <source>
        <dbReference type="RuleBase" id="RU004189"/>
    </source>
</evidence>
<evidence type="ECO:0000256" key="1">
    <source>
        <dbReference type="ARBA" id="ARBA00000757"/>
    </source>
</evidence>
<comment type="cofactor">
    <cofactor evidence="9 10">
        <name>Zn(2+)</name>
        <dbReference type="ChEBI" id="CHEBI:29105"/>
    </cofactor>
    <text evidence="9 10">Binds 1 zinc ion per subunit.</text>
</comment>
<dbReference type="InterPro" id="IPR046456">
    <property type="entry name" value="PMI_typeI_C"/>
</dbReference>
<evidence type="ECO:0000256" key="7">
    <source>
        <dbReference type="ARBA" id="ARBA00023235"/>
    </source>
</evidence>
<keyword evidence="17" id="KW-1185">Reference proteome</keyword>
<dbReference type="PROSITE" id="PS00965">
    <property type="entry name" value="PMI_I_1"/>
    <property type="match status" value="1"/>
</dbReference>
<dbReference type="PRINTS" id="PR00714">
    <property type="entry name" value="MAN6PISMRASE"/>
</dbReference>
<organism evidence="16 17">
    <name type="scientific">Ridgeia piscesae</name>
    <name type="common">Tubeworm</name>
    <dbReference type="NCBI Taxonomy" id="27915"/>
    <lineage>
        <taxon>Eukaryota</taxon>
        <taxon>Metazoa</taxon>
        <taxon>Spiralia</taxon>
        <taxon>Lophotrochozoa</taxon>
        <taxon>Annelida</taxon>
        <taxon>Polychaeta</taxon>
        <taxon>Sedentaria</taxon>
        <taxon>Canalipalpata</taxon>
        <taxon>Sabellida</taxon>
        <taxon>Siboglinidae</taxon>
        <taxon>Ridgeia</taxon>
    </lineage>
</organism>
<evidence type="ECO:0000259" key="15">
    <source>
        <dbReference type="Pfam" id="PF20512"/>
    </source>
</evidence>
<evidence type="ECO:0000259" key="13">
    <source>
        <dbReference type="Pfam" id="PF01238"/>
    </source>
</evidence>
<evidence type="ECO:0000256" key="8">
    <source>
        <dbReference type="PIRSR" id="PIRSR001480-1"/>
    </source>
</evidence>
<dbReference type="GO" id="GO:0005829">
    <property type="term" value="C:cytosol"/>
    <property type="evidence" value="ECO:0007669"/>
    <property type="project" value="TreeGrafter"/>
</dbReference>
<dbReference type="EMBL" id="JAODUO010001344">
    <property type="protein sequence ID" value="KAK2165874.1"/>
    <property type="molecule type" value="Genomic_DNA"/>
</dbReference>
<feature type="domain" description="Phosphomannose isomerase type I catalytic" evidence="14">
    <location>
        <begin position="30"/>
        <end position="175"/>
    </location>
</feature>
<comment type="pathway">
    <text evidence="2 12">Nucleotide-sugar biosynthesis; GDP-alpha-D-mannose biosynthesis; alpha-D-mannose 1-phosphate from D-fructose 6-phosphate: step 1/2.</text>
</comment>
<reference evidence="16" key="1">
    <citation type="journal article" date="2023" name="Mol. Biol. Evol.">
        <title>Third-Generation Sequencing Reveals the Adaptive Role of the Epigenome in Three Deep-Sea Polychaetes.</title>
        <authorList>
            <person name="Perez M."/>
            <person name="Aroh O."/>
            <person name="Sun Y."/>
            <person name="Lan Y."/>
            <person name="Juniper S.K."/>
            <person name="Young C.R."/>
            <person name="Angers B."/>
            <person name="Qian P.Y."/>
        </authorList>
    </citation>
    <scope>NUCLEOTIDE SEQUENCE</scope>
    <source>
        <strain evidence="16">R07B-5</strain>
    </source>
</reference>
<dbReference type="GO" id="GO:0008270">
    <property type="term" value="F:zinc ion binding"/>
    <property type="evidence" value="ECO:0007669"/>
    <property type="project" value="InterPro"/>
</dbReference>
<comment type="catalytic activity">
    <reaction evidence="1 10">
        <text>D-mannose 6-phosphate = D-fructose 6-phosphate</text>
        <dbReference type="Rhea" id="RHEA:12356"/>
        <dbReference type="ChEBI" id="CHEBI:58735"/>
        <dbReference type="ChEBI" id="CHEBI:61527"/>
        <dbReference type="EC" id="5.3.1.8"/>
    </reaction>
</comment>
<gene>
    <name evidence="16" type="ORF">NP493_1345g00053</name>
</gene>
<dbReference type="InterPro" id="IPR001250">
    <property type="entry name" value="Man6P_Isoase-1"/>
</dbReference>
<dbReference type="CDD" id="cd07011">
    <property type="entry name" value="cupin_PMI_type_I_N"/>
    <property type="match status" value="1"/>
</dbReference>
<dbReference type="SUPFAM" id="SSF51182">
    <property type="entry name" value="RmlC-like cupins"/>
    <property type="match status" value="1"/>
</dbReference>
<feature type="domain" description="Phosphomannose isomerase type I helical insertion" evidence="15">
    <location>
        <begin position="193"/>
        <end position="279"/>
    </location>
</feature>
<evidence type="ECO:0000256" key="6">
    <source>
        <dbReference type="ARBA" id="ARBA00022833"/>
    </source>
</evidence>
<dbReference type="InterPro" id="IPR046458">
    <property type="entry name" value="PMI_typeI_hel"/>
</dbReference>
<keyword evidence="7 10" id="KW-0413">Isomerase</keyword>
<evidence type="ECO:0000313" key="16">
    <source>
        <dbReference type="EMBL" id="KAK2165874.1"/>
    </source>
</evidence>
<evidence type="ECO:0000256" key="2">
    <source>
        <dbReference type="ARBA" id="ARBA00004666"/>
    </source>
</evidence>
<dbReference type="Pfam" id="PF01238">
    <property type="entry name" value="PMI_typeI_C"/>
    <property type="match status" value="1"/>
</dbReference>
<dbReference type="PANTHER" id="PTHR10309">
    <property type="entry name" value="MANNOSE-6-PHOSPHATE ISOMERASE"/>
    <property type="match status" value="1"/>
</dbReference>
<dbReference type="InterPro" id="IPR018050">
    <property type="entry name" value="Pmannose_isomerase-type1_CS"/>
</dbReference>
<feature type="binding site" evidence="9">
    <location>
        <position position="134"/>
    </location>
    <ligand>
        <name>Zn(2+)</name>
        <dbReference type="ChEBI" id="CHEBI:29105"/>
    </ligand>
</feature>
<dbReference type="InterPro" id="IPR046457">
    <property type="entry name" value="PMI_typeI_cat"/>
</dbReference>
<accession>A0AAD9K6N6</accession>
<feature type="binding site" evidence="9">
    <location>
        <position position="159"/>
    </location>
    <ligand>
        <name>Zn(2+)</name>
        <dbReference type="ChEBI" id="CHEBI:29105"/>
    </ligand>
</feature>
<evidence type="ECO:0000259" key="14">
    <source>
        <dbReference type="Pfam" id="PF20511"/>
    </source>
</evidence>
<comment type="similarity">
    <text evidence="3 11">Belongs to the mannose-6-phosphate isomerase type 1 family.</text>
</comment>
<evidence type="ECO:0000256" key="12">
    <source>
        <dbReference type="RuleBase" id="RU004248"/>
    </source>
</evidence>
<evidence type="ECO:0000256" key="3">
    <source>
        <dbReference type="ARBA" id="ARBA00010772"/>
    </source>
</evidence>
<dbReference type="Gene3D" id="1.10.441.10">
    <property type="entry name" value="Phosphomannose Isomerase, domain 2"/>
    <property type="match status" value="1"/>
</dbReference>
<dbReference type="AlphaFoldDB" id="A0AAD9K6N6"/>
<dbReference type="NCBIfam" id="TIGR00218">
    <property type="entry name" value="manA"/>
    <property type="match status" value="1"/>
</dbReference>
<dbReference type="Pfam" id="PF20512">
    <property type="entry name" value="PMI_typeI_hel"/>
    <property type="match status" value="1"/>
</dbReference>
<dbReference type="InterPro" id="IPR016305">
    <property type="entry name" value="Mannose-6-P_Isomerase"/>
</dbReference>
<dbReference type="InterPro" id="IPR014710">
    <property type="entry name" value="RmlC-like_jellyroll"/>
</dbReference>
<dbReference type="GO" id="GO:0005975">
    <property type="term" value="P:carbohydrate metabolic process"/>
    <property type="evidence" value="ECO:0007669"/>
    <property type="project" value="InterPro"/>
</dbReference>
<proteinExistence type="inferred from homology"/>
<evidence type="ECO:0000256" key="5">
    <source>
        <dbReference type="ARBA" id="ARBA00022723"/>
    </source>
</evidence>
<dbReference type="Proteomes" id="UP001209878">
    <property type="component" value="Unassembled WGS sequence"/>
</dbReference>
<dbReference type="GO" id="GO:0004476">
    <property type="term" value="F:mannose-6-phosphate isomerase activity"/>
    <property type="evidence" value="ECO:0007669"/>
    <property type="project" value="UniProtKB-EC"/>
</dbReference>
<feature type="domain" description="Phosphomannose isomerase type I C-terminal" evidence="13">
    <location>
        <begin position="360"/>
        <end position="401"/>
    </location>
</feature>
<dbReference type="PANTHER" id="PTHR10309:SF0">
    <property type="entry name" value="MANNOSE-6-PHOSPHATE ISOMERASE"/>
    <property type="match status" value="1"/>
</dbReference>
<feature type="active site" evidence="8">
    <location>
        <position position="317"/>
    </location>
</feature>
<name>A0AAD9K6N6_RIDPI</name>
<evidence type="ECO:0000256" key="4">
    <source>
        <dbReference type="ARBA" id="ARBA00011956"/>
    </source>
</evidence>
<feature type="binding site" evidence="9">
    <location>
        <position position="298"/>
    </location>
    <ligand>
        <name>Zn(2+)</name>
        <dbReference type="ChEBI" id="CHEBI:29105"/>
    </ligand>
</feature>
<dbReference type="Gene3D" id="2.60.120.10">
    <property type="entry name" value="Jelly Rolls"/>
    <property type="match status" value="2"/>
</dbReference>
<comment type="caution">
    <text evidence="16">The sequence shown here is derived from an EMBL/GenBank/DDBJ whole genome shotgun (WGS) entry which is preliminary data.</text>
</comment>
<dbReference type="PIRSF" id="PIRSF001480">
    <property type="entry name" value="Mannose-6-phosphate_isomerase"/>
    <property type="match status" value="1"/>
</dbReference>
<dbReference type="InterPro" id="IPR011051">
    <property type="entry name" value="RmlC_Cupin_sf"/>
</dbReference>
<dbReference type="Pfam" id="PF20511">
    <property type="entry name" value="PMI_typeI_cat"/>
    <property type="match status" value="1"/>
</dbReference>
<keyword evidence="5 9" id="KW-0479">Metal-binding</keyword>
<feature type="binding site" evidence="9">
    <location>
        <position position="132"/>
    </location>
    <ligand>
        <name>Zn(2+)</name>
        <dbReference type="ChEBI" id="CHEBI:29105"/>
    </ligand>
</feature>
<dbReference type="EC" id="5.3.1.8" evidence="4 10"/>
<evidence type="ECO:0000313" key="17">
    <source>
        <dbReference type="Proteomes" id="UP001209878"/>
    </source>
</evidence>
<dbReference type="GO" id="GO:0009298">
    <property type="term" value="P:GDP-mannose biosynthetic process"/>
    <property type="evidence" value="ECO:0007669"/>
    <property type="project" value="InterPro"/>
</dbReference>
<dbReference type="PROSITE" id="PS00966">
    <property type="entry name" value="PMI_I_2"/>
    <property type="match status" value="1"/>
</dbReference>
<protein>
    <recommendedName>
        <fullName evidence="4 10">Mannose-6-phosphate isomerase</fullName>
        <ecNumber evidence="4 10">5.3.1.8</ecNumber>
    </recommendedName>
</protein>
<evidence type="ECO:0000256" key="9">
    <source>
        <dbReference type="PIRSR" id="PIRSR001480-2"/>
    </source>
</evidence>
<sequence>MLEDAYLLQCFPETHNITLSYQYYSKQEVVPLECAIQTYAWGKVGKKSKVAQLAKGSNPNFSINDELTYAELWMGTHPKAPSIHKARNIPLSDWLKAYPEFLGEKITKRFPGEGELPFLFKVLSVGQSLSIQAHPDKELAEKLHKEKPDLYPDANHKPEIAIALTGFEALCGFKPYNEIAESLTQIPELQAVVGSELADKFKDDAAEAASSPNLLAVNLKMAFTALMTCDVTALHIQLKNLVQRATTGKHSAGNLQSELLIRLNSQFPGDVGCFAIYFLNHITLSPGEAIFLDAGLPHAYLSGDCIECMACSDNVVRAGLTPKFKDIPLLCSMLKYECKTSRTLLFPGVKDPNDAMRITFNPPVPEFSVDRIKVSGSARFYTLKALDSGSILIFIEGNGTLDIPALETKCDIWTGLVVYVSAFHEVNMSTYPRSVGAAAAPRDLVMFRAYCSL</sequence>
<keyword evidence="6 9" id="KW-0862">Zinc</keyword>